<evidence type="ECO:0000313" key="2">
    <source>
        <dbReference type="Proteomes" id="UP001054945"/>
    </source>
</evidence>
<proteinExistence type="predicted"/>
<gene>
    <name evidence="1" type="ORF">CEXT_293861</name>
</gene>
<comment type="caution">
    <text evidence="1">The sequence shown here is derived from an EMBL/GenBank/DDBJ whole genome shotgun (WGS) entry which is preliminary data.</text>
</comment>
<sequence>MEMRSPVREDLFIGFEWSEKAFVVFAVVERFSLGSWEISARGNRQSKPSPGSPAKTISDLPAQRLLIPDYISELPPHLQKQQSLLRNIEESLCSFFYEPRGRTYNFLVLSRQTS</sequence>
<dbReference type="AlphaFoldDB" id="A0AAV4XFF9"/>
<keyword evidence="2" id="KW-1185">Reference proteome</keyword>
<name>A0AAV4XFF9_CAEEX</name>
<reference evidence="1 2" key="1">
    <citation type="submission" date="2021-06" db="EMBL/GenBank/DDBJ databases">
        <title>Caerostris extrusa draft genome.</title>
        <authorList>
            <person name="Kono N."/>
            <person name="Arakawa K."/>
        </authorList>
    </citation>
    <scope>NUCLEOTIDE SEQUENCE [LARGE SCALE GENOMIC DNA]</scope>
</reference>
<dbReference type="EMBL" id="BPLR01017653">
    <property type="protein sequence ID" value="GIY93377.1"/>
    <property type="molecule type" value="Genomic_DNA"/>
</dbReference>
<protein>
    <submittedName>
        <fullName evidence="1">Uncharacterized protein</fullName>
    </submittedName>
</protein>
<organism evidence="1 2">
    <name type="scientific">Caerostris extrusa</name>
    <name type="common">Bark spider</name>
    <name type="synonym">Caerostris bankana</name>
    <dbReference type="NCBI Taxonomy" id="172846"/>
    <lineage>
        <taxon>Eukaryota</taxon>
        <taxon>Metazoa</taxon>
        <taxon>Ecdysozoa</taxon>
        <taxon>Arthropoda</taxon>
        <taxon>Chelicerata</taxon>
        <taxon>Arachnida</taxon>
        <taxon>Araneae</taxon>
        <taxon>Araneomorphae</taxon>
        <taxon>Entelegynae</taxon>
        <taxon>Araneoidea</taxon>
        <taxon>Araneidae</taxon>
        <taxon>Caerostris</taxon>
    </lineage>
</organism>
<evidence type="ECO:0000313" key="1">
    <source>
        <dbReference type="EMBL" id="GIY93377.1"/>
    </source>
</evidence>
<dbReference type="Proteomes" id="UP001054945">
    <property type="component" value="Unassembled WGS sequence"/>
</dbReference>
<accession>A0AAV4XFF9</accession>